<comment type="caution">
    <text evidence="3">The sequence shown here is derived from an EMBL/GenBank/DDBJ whole genome shotgun (WGS) entry which is preliminary data.</text>
</comment>
<dbReference type="PROSITE" id="PS51257">
    <property type="entry name" value="PROKAR_LIPOPROTEIN"/>
    <property type="match status" value="1"/>
</dbReference>
<proteinExistence type="predicted"/>
<feature type="compositionally biased region" description="Pro residues" evidence="1">
    <location>
        <begin position="42"/>
        <end position="58"/>
    </location>
</feature>
<evidence type="ECO:0000256" key="1">
    <source>
        <dbReference type="SAM" id="MobiDB-lite"/>
    </source>
</evidence>
<keyword evidence="2" id="KW-0732">Signal</keyword>
<sequence>MKKLYNVACLLLIATLISACFGSPVSTPEPQPSVPTNESTPQPQPTAIPSTPQPPAPSITPECHPPMICSSPEYALSTVVEKRELTMERSPYKVEYTNACIDAGWLYDVTIIIYVDERPTQNNVGEWEITLTGEVYHQGDQYLVSGCNDEDEMSVGFISFESGKAYLNLYDWWARVK</sequence>
<feature type="signal peptide" evidence="2">
    <location>
        <begin position="1"/>
        <end position="19"/>
    </location>
</feature>
<evidence type="ECO:0000313" key="3">
    <source>
        <dbReference type="EMBL" id="OGK74063.1"/>
    </source>
</evidence>
<evidence type="ECO:0000256" key="2">
    <source>
        <dbReference type="SAM" id="SignalP"/>
    </source>
</evidence>
<dbReference type="AlphaFoldDB" id="A0A1F7L1R8"/>
<dbReference type="EMBL" id="MGBR01000001">
    <property type="protein sequence ID" value="OGK74063.1"/>
    <property type="molecule type" value="Genomic_DNA"/>
</dbReference>
<feature type="chain" id="PRO_5009529527" evidence="2">
    <location>
        <begin position="20"/>
        <end position="177"/>
    </location>
</feature>
<name>A0A1F7L1R8_9BACT</name>
<gene>
    <name evidence="3" type="ORF">A3K52_04810</name>
</gene>
<reference evidence="3 4" key="1">
    <citation type="journal article" date="2016" name="Nat. Commun.">
        <title>Thousands of microbial genomes shed light on interconnected biogeochemical processes in an aquifer system.</title>
        <authorList>
            <person name="Anantharaman K."/>
            <person name="Brown C.T."/>
            <person name="Hug L.A."/>
            <person name="Sharon I."/>
            <person name="Castelle C.J."/>
            <person name="Probst A.J."/>
            <person name="Thomas B.C."/>
            <person name="Singh A."/>
            <person name="Wilkins M.J."/>
            <person name="Karaoz U."/>
            <person name="Brodie E.L."/>
            <person name="Williams K.H."/>
            <person name="Hubbard S.S."/>
            <person name="Banfield J.F."/>
        </authorList>
    </citation>
    <scope>NUCLEOTIDE SEQUENCE [LARGE SCALE GENOMIC DNA]</scope>
</reference>
<feature type="region of interest" description="Disordered" evidence="1">
    <location>
        <begin position="27"/>
        <end position="62"/>
    </location>
</feature>
<organism evidence="3 4">
    <name type="scientific">Candidatus Roizmanbacteria bacterium RIFOXYD1_FULL_38_12</name>
    <dbReference type="NCBI Taxonomy" id="1802093"/>
    <lineage>
        <taxon>Bacteria</taxon>
        <taxon>Candidatus Roizmaniibacteriota</taxon>
    </lineage>
</organism>
<dbReference type="Proteomes" id="UP000177050">
    <property type="component" value="Unassembled WGS sequence"/>
</dbReference>
<protein>
    <submittedName>
        <fullName evidence="3">Uncharacterized protein</fullName>
    </submittedName>
</protein>
<accession>A0A1F7L1R8</accession>
<evidence type="ECO:0000313" key="4">
    <source>
        <dbReference type="Proteomes" id="UP000177050"/>
    </source>
</evidence>